<gene>
    <name evidence="1" type="ORF">HYPSUDRAFT_66417</name>
</gene>
<evidence type="ECO:0000313" key="1">
    <source>
        <dbReference type="EMBL" id="KJA23201.1"/>
    </source>
</evidence>
<accession>A0A0D2P3H3</accession>
<organism evidence="1 2">
    <name type="scientific">Hypholoma sublateritium (strain FD-334 SS-4)</name>
    <dbReference type="NCBI Taxonomy" id="945553"/>
    <lineage>
        <taxon>Eukaryota</taxon>
        <taxon>Fungi</taxon>
        <taxon>Dikarya</taxon>
        <taxon>Basidiomycota</taxon>
        <taxon>Agaricomycotina</taxon>
        <taxon>Agaricomycetes</taxon>
        <taxon>Agaricomycetidae</taxon>
        <taxon>Agaricales</taxon>
        <taxon>Agaricineae</taxon>
        <taxon>Strophariaceae</taxon>
        <taxon>Hypholoma</taxon>
    </lineage>
</organism>
<name>A0A0D2P3H3_HYPSF</name>
<proteinExistence type="predicted"/>
<dbReference type="Proteomes" id="UP000054270">
    <property type="component" value="Unassembled WGS sequence"/>
</dbReference>
<reference evidence="2" key="1">
    <citation type="submission" date="2014-04" db="EMBL/GenBank/DDBJ databases">
        <title>Evolutionary Origins and Diversification of the Mycorrhizal Mutualists.</title>
        <authorList>
            <consortium name="DOE Joint Genome Institute"/>
            <consortium name="Mycorrhizal Genomics Consortium"/>
            <person name="Kohler A."/>
            <person name="Kuo A."/>
            <person name="Nagy L.G."/>
            <person name="Floudas D."/>
            <person name="Copeland A."/>
            <person name="Barry K.W."/>
            <person name="Cichocki N."/>
            <person name="Veneault-Fourrey C."/>
            <person name="LaButti K."/>
            <person name="Lindquist E.A."/>
            <person name="Lipzen A."/>
            <person name="Lundell T."/>
            <person name="Morin E."/>
            <person name="Murat C."/>
            <person name="Riley R."/>
            <person name="Ohm R."/>
            <person name="Sun H."/>
            <person name="Tunlid A."/>
            <person name="Henrissat B."/>
            <person name="Grigoriev I.V."/>
            <person name="Hibbett D.S."/>
            <person name="Martin F."/>
        </authorList>
    </citation>
    <scope>NUCLEOTIDE SEQUENCE [LARGE SCALE GENOMIC DNA]</scope>
    <source>
        <strain evidence="2">FD-334 SS-4</strain>
    </source>
</reference>
<sequence>MVRGSKLLIHEATSTMGWQLAFGDHTCNYQTATIPLDYKTDADIQRALRTELGRDTTVAHRL</sequence>
<dbReference type="AlphaFoldDB" id="A0A0D2P3H3"/>
<protein>
    <submittedName>
        <fullName evidence="1">Uncharacterized protein</fullName>
    </submittedName>
</protein>
<dbReference type="EMBL" id="KN817544">
    <property type="protein sequence ID" value="KJA23201.1"/>
    <property type="molecule type" value="Genomic_DNA"/>
</dbReference>
<evidence type="ECO:0000313" key="2">
    <source>
        <dbReference type="Proteomes" id="UP000054270"/>
    </source>
</evidence>
<keyword evidence="2" id="KW-1185">Reference proteome</keyword>